<protein>
    <submittedName>
        <fullName evidence="1">Uncharacterized protein</fullName>
    </submittedName>
</protein>
<dbReference type="EMBL" id="SGPJ01000052">
    <property type="protein sequence ID" value="THH00372.1"/>
    <property type="molecule type" value="Genomic_DNA"/>
</dbReference>
<evidence type="ECO:0000313" key="1">
    <source>
        <dbReference type="EMBL" id="THH00372.1"/>
    </source>
</evidence>
<accession>A0A4S4KP65</accession>
<dbReference type="Proteomes" id="UP000309038">
    <property type="component" value="Unassembled WGS sequence"/>
</dbReference>
<sequence>MLPTLYDWSVEHIKNVFEAKSEDECLRAIHATFSQNIDFSTNGKQLCQLDLQRFILSMVSGSGFRLKVQWQNALEVPRDDTNRDGVLGGYYIINNVRKTSTTGAPTPGRFARHKFVNVVIESENGDFAVDSRRIVKLNLTANDKPM</sequence>
<proteinExistence type="predicted"/>
<name>A0A4S4KP65_9APHY</name>
<organism evidence="1 2">
    <name type="scientific">Hermanssonia centrifuga</name>
    <dbReference type="NCBI Taxonomy" id="98765"/>
    <lineage>
        <taxon>Eukaryota</taxon>
        <taxon>Fungi</taxon>
        <taxon>Dikarya</taxon>
        <taxon>Basidiomycota</taxon>
        <taxon>Agaricomycotina</taxon>
        <taxon>Agaricomycetes</taxon>
        <taxon>Polyporales</taxon>
        <taxon>Meruliaceae</taxon>
        <taxon>Hermanssonia</taxon>
    </lineage>
</organism>
<evidence type="ECO:0000313" key="2">
    <source>
        <dbReference type="Proteomes" id="UP000309038"/>
    </source>
</evidence>
<keyword evidence="2" id="KW-1185">Reference proteome</keyword>
<reference evidence="1 2" key="1">
    <citation type="submission" date="2019-02" db="EMBL/GenBank/DDBJ databases">
        <title>Genome sequencing of the rare red list fungi Phlebia centrifuga.</title>
        <authorList>
            <person name="Buettner E."/>
            <person name="Kellner H."/>
        </authorList>
    </citation>
    <scope>NUCLEOTIDE SEQUENCE [LARGE SCALE GENOMIC DNA]</scope>
    <source>
        <strain evidence="1 2">DSM 108282</strain>
    </source>
</reference>
<dbReference type="AlphaFoldDB" id="A0A4S4KP65"/>
<gene>
    <name evidence="1" type="ORF">EW026_g2140</name>
</gene>
<comment type="caution">
    <text evidence="1">The sequence shown here is derived from an EMBL/GenBank/DDBJ whole genome shotgun (WGS) entry which is preliminary data.</text>
</comment>